<dbReference type="PANTHER" id="PTHR10677:SF3">
    <property type="entry name" value="FI07626P-RELATED"/>
    <property type="match status" value="1"/>
</dbReference>
<dbReference type="EMBL" id="CALTRL010002281">
    <property type="protein sequence ID" value="CAH7675257.1"/>
    <property type="molecule type" value="Genomic_DNA"/>
</dbReference>
<sequence>MSNQPDTSQLIDPNNSQRIQDEVNSIKRHLQAISRQTISLSNDYNPPYDQRHRRPNLPVITLASPPSPVTSTTDLTSSTEPISIILKSLKPALSFQLSCSPTSTIAELKQQAARSNSQAPPPGSQRWLYKGKALADNKLLKEYPNIMSNETVHLMISKPKMANSSTADDSLPTPSSTIAEAGTPMATSRSSSPLSHSNQPKLAMSIPKITMDAEGDQLTEAPFISRSRSGSVNTNPLYSPHLGISESFRSVVTKDGFWVDLKKFLDDQFGPYGPGEDNARQMWEHCFNSSKEWMTASEIARIREAAGISGMAGR</sequence>
<organism evidence="3 4">
    <name type="scientific">Phakopsora pachyrhizi</name>
    <name type="common">Asian soybean rust disease fungus</name>
    <dbReference type="NCBI Taxonomy" id="170000"/>
    <lineage>
        <taxon>Eukaryota</taxon>
        <taxon>Fungi</taxon>
        <taxon>Dikarya</taxon>
        <taxon>Basidiomycota</taxon>
        <taxon>Pucciniomycotina</taxon>
        <taxon>Pucciniomycetes</taxon>
        <taxon>Pucciniales</taxon>
        <taxon>Phakopsoraceae</taxon>
        <taxon>Phakopsora</taxon>
    </lineage>
</organism>
<accession>A0AAV0B096</accession>
<dbReference type="GO" id="GO:0031593">
    <property type="term" value="F:polyubiquitin modification-dependent protein binding"/>
    <property type="evidence" value="ECO:0007669"/>
    <property type="project" value="TreeGrafter"/>
</dbReference>
<evidence type="ECO:0000313" key="3">
    <source>
        <dbReference type="EMBL" id="CAH7675257.1"/>
    </source>
</evidence>
<feature type="compositionally biased region" description="Polar residues" evidence="1">
    <location>
        <begin position="185"/>
        <end position="200"/>
    </location>
</feature>
<dbReference type="GO" id="GO:0005829">
    <property type="term" value="C:cytosol"/>
    <property type="evidence" value="ECO:0007669"/>
    <property type="project" value="TreeGrafter"/>
</dbReference>
<dbReference type="InterPro" id="IPR029071">
    <property type="entry name" value="Ubiquitin-like_domsf"/>
</dbReference>
<dbReference type="GO" id="GO:0006511">
    <property type="term" value="P:ubiquitin-dependent protein catabolic process"/>
    <property type="evidence" value="ECO:0007669"/>
    <property type="project" value="TreeGrafter"/>
</dbReference>
<name>A0AAV0B096_PHAPC</name>
<dbReference type="SMART" id="SM00213">
    <property type="entry name" value="UBQ"/>
    <property type="match status" value="1"/>
</dbReference>
<dbReference type="SUPFAM" id="SSF54236">
    <property type="entry name" value="Ubiquitin-like"/>
    <property type="match status" value="1"/>
</dbReference>
<dbReference type="AlphaFoldDB" id="A0AAV0B096"/>
<evidence type="ECO:0000256" key="1">
    <source>
        <dbReference type="SAM" id="MobiDB-lite"/>
    </source>
</evidence>
<feature type="domain" description="Ubiquitin-like" evidence="2">
    <location>
        <begin position="82"/>
        <end position="143"/>
    </location>
</feature>
<reference evidence="3" key="1">
    <citation type="submission" date="2022-06" db="EMBL/GenBank/DDBJ databases">
        <authorList>
            <consortium name="SYNGENTA / RWTH Aachen University"/>
        </authorList>
    </citation>
    <scope>NUCLEOTIDE SEQUENCE</scope>
</reference>
<feature type="region of interest" description="Disordered" evidence="1">
    <location>
        <begin position="162"/>
        <end position="200"/>
    </location>
</feature>
<dbReference type="PANTHER" id="PTHR10677">
    <property type="entry name" value="UBIQUILIN"/>
    <property type="match status" value="1"/>
</dbReference>
<keyword evidence="4" id="KW-1185">Reference proteome</keyword>
<proteinExistence type="predicted"/>
<dbReference type="Pfam" id="PF00240">
    <property type="entry name" value="ubiquitin"/>
    <property type="match status" value="1"/>
</dbReference>
<evidence type="ECO:0000313" key="4">
    <source>
        <dbReference type="Proteomes" id="UP001153365"/>
    </source>
</evidence>
<protein>
    <recommendedName>
        <fullName evidence="2">Ubiquitin-like domain-containing protein</fullName>
    </recommendedName>
</protein>
<evidence type="ECO:0000259" key="2">
    <source>
        <dbReference type="PROSITE" id="PS50053"/>
    </source>
</evidence>
<dbReference type="InterPro" id="IPR015496">
    <property type="entry name" value="Ubiquilin"/>
</dbReference>
<dbReference type="Gene3D" id="3.10.20.90">
    <property type="entry name" value="Phosphatidylinositol 3-kinase Catalytic Subunit, Chain A, domain 1"/>
    <property type="match status" value="1"/>
</dbReference>
<dbReference type="CDD" id="cd17039">
    <property type="entry name" value="Ubl_ubiquitin_like"/>
    <property type="match status" value="1"/>
</dbReference>
<gene>
    <name evidence="3" type="ORF">PPACK8108_LOCUS10243</name>
</gene>
<dbReference type="Proteomes" id="UP001153365">
    <property type="component" value="Unassembled WGS sequence"/>
</dbReference>
<comment type="caution">
    <text evidence="3">The sequence shown here is derived from an EMBL/GenBank/DDBJ whole genome shotgun (WGS) entry which is preliminary data.</text>
</comment>
<dbReference type="PROSITE" id="PS50053">
    <property type="entry name" value="UBIQUITIN_2"/>
    <property type="match status" value="1"/>
</dbReference>
<feature type="compositionally biased region" description="Polar residues" evidence="1">
    <location>
        <begin position="162"/>
        <end position="178"/>
    </location>
</feature>
<dbReference type="InterPro" id="IPR000626">
    <property type="entry name" value="Ubiquitin-like_dom"/>
</dbReference>